<dbReference type="EMBL" id="QYCN01000082">
    <property type="protein sequence ID" value="RIY04738.1"/>
    <property type="molecule type" value="Genomic_DNA"/>
</dbReference>
<evidence type="ECO:0000313" key="1">
    <source>
        <dbReference type="EMBL" id="RIY04738.1"/>
    </source>
</evidence>
<name>A0A418QHV5_9BACT</name>
<dbReference type="AlphaFoldDB" id="A0A418QHV5"/>
<gene>
    <name evidence="1" type="ORF">D0T11_21470</name>
</gene>
<reference evidence="1 2" key="1">
    <citation type="submission" date="2019-01" db="EMBL/GenBank/DDBJ databases">
        <title>Hymenobacter humicola sp. nov., isolated from soils in Antarctica.</title>
        <authorList>
            <person name="Sedlacek I."/>
            <person name="Holochova P."/>
            <person name="Kralova S."/>
            <person name="Pantucek R."/>
            <person name="Stankova E."/>
            <person name="Vrbovska V."/>
            <person name="Kristofova L."/>
            <person name="Svec P."/>
            <person name="Busse H.-J."/>
        </authorList>
    </citation>
    <scope>NUCLEOTIDE SEQUENCE [LARGE SCALE GENOMIC DNA]</scope>
    <source>
        <strain evidence="1 2">CCM 8852</strain>
    </source>
</reference>
<feature type="non-terminal residue" evidence="1">
    <location>
        <position position="1"/>
    </location>
</feature>
<keyword evidence="2" id="KW-1185">Reference proteome</keyword>
<accession>A0A418QHV5</accession>
<protein>
    <submittedName>
        <fullName evidence="1">ISAs1 family transposase</fullName>
    </submittedName>
</protein>
<comment type="caution">
    <text evidence="1">The sequence shown here is derived from an EMBL/GenBank/DDBJ whole genome shotgun (WGS) entry which is preliminary data.</text>
</comment>
<sequence>RVRAGYGPENLATLRKLTLQVLTQQRDGLSLAKRRVKAAYDIHYLKQILA</sequence>
<evidence type="ECO:0000313" key="2">
    <source>
        <dbReference type="Proteomes" id="UP000284250"/>
    </source>
</evidence>
<proteinExistence type="predicted"/>
<dbReference type="Proteomes" id="UP000284250">
    <property type="component" value="Unassembled WGS sequence"/>
</dbReference>
<organism evidence="1 2">
    <name type="scientific">Hymenobacter rubripertinctus</name>
    <dbReference type="NCBI Taxonomy" id="2029981"/>
    <lineage>
        <taxon>Bacteria</taxon>
        <taxon>Pseudomonadati</taxon>
        <taxon>Bacteroidota</taxon>
        <taxon>Cytophagia</taxon>
        <taxon>Cytophagales</taxon>
        <taxon>Hymenobacteraceae</taxon>
        <taxon>Hymenobacter</taxon>
    </lineage>
</organism>